<keyword evidence="7" id="KW-0406">Ion transport</keyword>
<accession>J9GV75</accession>
<dbReference type="InterPro" id="IPR001185">
    <property type="entry name" value="MS_channel"/>
</dbReference>
<evidence type="ECO:0000256" key="7">
    <source>
        <dbReference type="ARBA" id="ARBA00023065"/>
    </source>
</evidence>
<dbReference type="InterPro" id="IPR019823">
    <property type="entry name" value="Mechanosensitive_channel_CS"/>
</dbReference>
<keyword evidence="8 10" id="KW-0472">Membrane</keyword>
<organism evidence="11">
    <name type="scientific">gut metagenome</name>
    <dbReference type="NCBI Taxonomy" id="749906"/>
    <lineage>
        <taxon>unclassified sequences</taxon>
        <taxon>metagenomes</taxon>
        <taxon>organismal metagenomes</taxon>
    </lineage>
</organism>
<dbReference type="PANTHER" id="PTHR30266">
    <property type="entry name" value="MECHANOSENSITIVE CHANNEL MSCL"/>
    <property type="match status" value="1"/>
</dbReference>
<evidence type="ECO:0000256" key="4">
    <source>
        <dbReference type="ARBA" id="ARBA00022475"/>
    </source>
</evidence>
<feature type="transmembrane region" description="Helical" evidence="10">
    <location>
        <begin position="87"/>
        <end position="108"/>
    </location>
</feature>
<name>J9GV75_9ZZZZ</name>
<keyword evidence="3" id="KW-0813">Transport</keyword>
<dbReference type="FunFam" id="1.10.1200.120:FF:000001">
    <property type="entry name" value="Large-conductance mechanosensitive channel"/>
    <property type="match status" value="1"/>
</dbReference>
<feature type="transmembrane region" description="Helical" evidence="10">
    <location>
        <begin position="20"/>
        <end position="45"/>
    </location>
</feature>
<dbReference type="NCBIfam" id="NF001843">
    <property type="entry name" value="PRK00567.1-4"/>
    <property type="match status" value="1"/>
</dbReference>
<reference evidence="11" key="1">
    <citation type="journal article" date="2012" name="PLoS ONE">
        <title>Gene sets for utilization of primary and secondary nutrition supplies in the distal gut of endangered iberian lynx.</title>
        <authorList>
            <person name="Alcaide M."/>
            <person name="Messina E."/>
            <person name="Richter M."/>
            <person name="Bargiela R."/>
            <person name="Peplies J."/>
            <person name="Huws S.A."/>
            <person name="Newbold C.J."/>
            <person name="Golyshin P.N."/>
            <person name="Simon M.A."/>
            <person name="Lopez G."/>
            <person name="Yakimov M.M."/>
            <person name="Ferrer M."/>
        </authorList>
    </citation>
    <scope>NUCLEOTIDE SEQUENCE</scope>
</reference>
<evidence type="ECO:0000313" key="11">
    <source>
        <dbReference type="EMBL" id="EJX06783.1"/>
    </source>
</evidence>
<gene>
    <name evidence="11" type="ORF">EVA_05116</name>
</gene>
<dbReference type="AlphaFoldDB" id="J9GV75"/>
<evidence type="ECO:0000256" key="1">
    <source>
        <dbReference type="ARBA" id="ARBA00004651"/>
    </source>
</evidence>
<dbReference type="InterPro" id="IPR037673">
    <property type="entry name" value="MSC/AndL"/>
</dbReference>
<dbReference type="InterPro" id="IPR036019">
    <property type="entry name" value="MscL_channel"/>
</dbReference>
<evidence type="ECO:0000256" key="10">
    <source>
        <dbReference type="SAM" id="Phobius"/>
    </source>
</evidence>
<dbReference type="GO" id="GO:0005886">
    <property type="term" value="C:plasma membrane"/>
    <property type="evidence" value="ECO:0007669"/>
    <property type="project" value="UniProtKB-SubCell"/>
</dbReference>
<dbReference type="PANTHER" id="PTHR30266:SF2">
    <property type="entry name" value="LARGE-CONDUCTANCE MECHANOSENSITIVE CHANNEL"/>
    <property type="match status" value="1"/>
</dbReference>
<dbReference type="HAMAP" id="MF_00115">
    <property type="entry name" value="MscL"/>
    <property type="match status" value="1"/>
</dbReference>
<evidence type="ECO:0000256" key="8">
    <source>
        <dbReference type="ARBA" id="ARBA00023136"/>
    </source>
</evidence>
<evidence type="ECO:0000256" key="6">
    <source>
        <dbReference type="ARBA" id="ARBA00022989"/>
    </source>
</evidence>
<keyword evidence="6 10" id="KW-1133">Transmembrane helix</keyword>
<keyword evidence="9" id="KW-0407">Ion channel</keyword>
<comment type="subcellular location">
    <subcellularLocation>
        <location evidence="1">Cell membrane</location>
        <topology evidence="1">Multi-pass membrane protein</topology>
    </subcellularLocation>
</comment>
<dbReference type="Gene3D" id="1.10.1200.120">
    <property type="entry name" value="Large-conductance mechanosensitive channel, MscL, domain 1"/>
    <property type="match status" value="1"/>
</dbReference>
<dbReference type="EMBL" id="AMCI01001062">
    <property type="protein sequence ID" value="EJX06783.1"/>
    <property type="molecule type" value="Genomic_DNA"/>
</dbReference>
<dbReference type="PRINTS" id="PR01264">
    <property type="entry name" value="MECHCHANNEL"/>
</dbReference>
<evidence type="ECO:0000256" key="2">
    <source>
        <dbReference type="ARBA" id="ARBA00007254"/>
    </source>
</evidence>
<proteinExistence type="inferred from homology"/>
<keyword evidence="5 10" id="KW-0812">Transmembrane</keyword>
<dbReference type="GO" id="GO:0008381">
    <property type="term" value="F:mechanosensitive monoatomic ion channel activity"/>
    <property type="evidence" value="ECO:0007669"/>
    <property type="project" value="InterPro"/>
</dbReference>
<dbReference type="SUPFAM" id="SSF81330">
    <property type="entry name" value="Gated mechanosensitive channel"/>
    <property type="match status" value="1"/>
</dbReference>
<dbReference type="Pfam" id="PF01741">
    <property type="entry name" value="MscL"/>
    <property type="match status" value="1"/>
</dbReference>
<comment type="caution">
    <text evidence="11">The sequence shown here is derived from an EMBL/GenBank/DDBJ whole genome shotgun (WGS) entry which is preliminary data.</text>
</comment>
<protein>
    <submittedName>
        <fullName evidence="11">Large conductance mechanosensitive channel protein</fullName>
    </submittedName>
</protein>
<evidence type="ECO:0000256" key="5">
    <source>
        <dbReference type="ARBA" id="ARBA00022692"/>
    </source>
</evidence>
<keyword evidence="4" id="KW-1003">Cell membrane</keyword>
<sequence>MGKSTFLQDFKAFAMKGNVIDMAVGVVIGGAFGKIVSSLVANVIMPPIGLLVGGVNFTDLKWVLKAAEVGADGKEIAPAVTLDYGQFLQATFDFLIIAFSIFLFIRLITRLTAKKKQTPAAPPAPPAPTKEELLLTEIRDLLKEQKKQA</sequence>
<comment type="similarity">
    <text evidence="2">Belongs to the MscL family.</text>
</comment>
<evidence type="ECO:0000256" key="9">
    <source>
        <dbReference type="ARBA" id="ARBA00023303"/>
    </source>
</evidence>
<evidence type="ECO:0000256" key="3">
    <source>
        <dbReference type="ARBA" id="ARBA00022448"/>
    </source>
</evidence>
<dbReference type="PROSITE" id="PS01327">
    <property type="entry name" value="MSCL"/>
    <property type="match status" value="1"/>
</dbReference>
<dbReference type="NCBIfam" id="TIGR00220">
    <property type="entry name" value="mscL"/>
    <property type="match status" value="1"/>
</dbReference>